<evidence type="ECO:0000256" key="5">
    <source>
        <dbReference type="ARBA" id="ARBA00022679"/>
    </source>
</evidence>
<dbReference type="InterPro" id="IPR044878">
    <property type="entry name" value="UbiA_sf"/>
</dbReference>
<dbReference type="InterPro" id="IPR006369">
    <property type="entry name" value="Protohaem_IX_farnesylTrfase"/>
</dbReference>
<evidence type="ECO:0000256" key="11">
    <source>
        <dbReference type="ARBA" id="ARBA00040810"/>
    </source>
</evidence>
<comment type="catalytic activity">
    <reaction evidence="13">
        <text>heme b + (2E,6E)-farnesyl diphosphate + H2O = Fe(II)-heme o + diphosphate</text>
        <dbReference type="Rhea" id="RHEA:28070"/>
        <dbReference type="ChEBI" id="CHEBI:15377"/>
        <dbReference type="ChEBI" id="CHEBI:33019"/>
        <dbReference type="ChEBI" id="CHEBI:60344"/>
        <dbReference type="ChEBI" id="CHEBI:60530"/>
        <dbReference type="ChEBI" id="CHEBI:175763"/>
        <dbReference type="EC" id="2.5.1.141"/>
    </reaction>
</comment>
<protein>
    <recommendedName>
        <fullName evidence="11">Protoheme IX farnesyltransferase</fullName>
        <ecNumber evidence="3">2.5.1.141</ecNumber>
    </recommendedName>
    <alternativeName>
        <fullName evidence="12">Heme B farnesyltransferase</fullName>
    </alternativeName>
    <alternativeName>
        <fullName evidence="10">Heme O synthase</fullName>
    </alternativeName>
</protein>
<feature type="transmembrane region" description="Helical" evidence="14">
    <location>
        <begin position="21"/>
        <end position="42"/>
    </location>
</feature>
<dbReference type="PANTHER" id="PTHR43448:SF7">
    <property type="entry name" value="4-HYDROXYBENZOATE SOLANESYLTRANSFERASE"/>
    <property type="match status" value="1"/>
</dbReference>
<comment type="subcellular location">
    <subcellularLocation>
        <location evidence="1">Cell membrane</location>
        <topology evidence="1">Multi-pass membrane protein</topology>
    </subcellularLocation>
</comment>
<evidence type="ECO:0000256" key="13">
    <source>
        <dbReference type="ARBA" id="ARBA00047690"/>
    </source>
</evidence>
<evidence type="ECO:0000256" key="10">
    <source>
        <dbReference type="ARBA" id="ARBA00030253"/>
    </source>
</evidence>
<organism evidence="15 16">
    <name type="scientific">Geomonas propionica</name>
    <dbReference type="NCBI Taxonomy" id="2798582"/>
    <lineage>
        <taxon>Bacteria</taxon>
        <taxon>Pseudomonadati</taxon>
        <taxon>Thermodesulfobacteriota</taxon>
        <taxon>Desulfuromonadia</taxon>
        <taxon>Geobacterales</taxon>
        <taxon>Geobacteraceae</taxon>
        <taxon>Geomonas</taxon>
    </lineage>
</organism>
<keyword evidence="6 14" id="KW-0812">Transmembrane</keyword>
<keyword evidence="16" id="KW-1185">Reference proteome</keyword>
<dbReference type="Pfam" id="PF01040">
    <property type="entry name" value="UbiA"/>
    <property type="match status" value="1"/>
</dbReference>
<name>A0ABS0YLM5_9BACT</name>
<keyword evidence="9 14" id="KW-0472">Membrane</keyword>
<feature type="transmembrane region" description="Helical" evidence="14">
    <location>
        <begin position="63"/>
        <end position="82"/>
    </location>
</feature>
<comment type="caution">
    <text evidence="15">The sequence shown here is derived from an EMBL/GenBank/DDBJ whole genome shotgun (WGS) entry which is preliminary data.</text>
</comment>
<feature type="transmembrane region" description="Helical" evidence="14">
    <location>
        <begin position="188"/>
        <end position="208"/>
    </location>
</feature>
<evidence type="ECO:0000256" key="14">
    <source>
        <dbReference type="SAM" id="Phobius"/>
    </source>
</evidence>
<keyword evidence="4" id="KW-1003">Cell membrane</keyword>
<dbReference type="Gene3D" id="1.10.357.140">
    <property type="entry name" value="UbiA prenyltransferase"/>
    <property type="match status" value="1"/>
</dbReference>
<evidence type="ECO:0000256" key="9">
    <source>
        <dbReference type="ARBA" id="ARBA00023136"/>
    </source>
</evidence>
<evidence type="ECO:0000256" key="8">
    <source>
        <dbReference type="ARBA" id="ARBA00023133"/>
    </source>
</evidence>
<dbReference type="InterPro" id="IPR000537">
    <property type="entry name" value="UbiA_prenyltransferase"/>
</dbReference>
<dbReference type="InterPro" id="IPR030470">
    <property type="entry name" value="UbiA_prenylTrfase_CS"/>
</dbReference>
<evidence type="ECO:0000256" key="3">
    <source>
        <dbReference type="ARBA" id="ARBA00012292"/>
    </source>
</evidence>
<keyword evidence="8" id="KW-0350">Heme biosynthesis</keyword>
<dbReference type="PROSITE" id="PS00943">
    <property type="entry name" value="UBIA"/>
    <property type="match status" value="1"/>
</dbReference>
<dbReference type="Proteomes" id="UP000641025">
    <property type="component" value="Unassembled WGS sequence"/>
</dbReference>
<accession>A0ABS0YLM5</accession>
<evidence type="ECO:0000256" key="1">
    <source>
        <dbReference type="ARBA" id="ARBA00004651"/>
    </source>
</evidence>
<feature type="transmembrane region" description="Helical" evidence="14">
    <location>
        <begin position="115"/>
        <end position="135"/>
    </location>
</feature>
<dbReference type="RefSeq" id="WP_199393538.1">
    <property type="nucleotide sequence ID" value="NZ_JAEMHK010000001.1"/>
</dbReference>
<comment type="pathway">
    <text evidence="2">Porphyrin-containing compound metabolism; heme O biosynthesis; heme O from protoheme: step 1/1.</text>
</comment>
<evidence type="ECO:0000313" key="16">
    <source>
        <dbReference type="Proteomes" id="UP000641025"/>
    </source>
</evidence>
<keyword evidence="7 14" id="KW-1133">Transmembrane helix</keyword>
<evidence type="ECO:0000256" key="2">
    <source>
        <dbReference type="ARBA" id="ARBA00004919"/>
    </source>
</evidence>
<gene>
    <name evidence="15" type="ORF">JFN90_00785</name>
</gene>
<feature type="transmembrane region" description="Helical" evidence="14">
    <location>
        <begin position="237"/>
        <end position="254"/>
    </location>
</feature>
<evidence type="ECO:0000256" key="7">
    <source>
        <dbReference type="ARBA" id="ARBA00022989"/>
    </source>
</evidence>
<dbReference type="EMBL" id="JAEMHK010000001">
    <property type="protein sequence ID" value="MBJ6798662.1"/>
    <property type="molecule type" value="Genomic_DNA"/>
</dbReference>
<dbReference type="EC" id="2.5.1.141" evidence="3"/>
<evidence type="ECO:0000256" key="12">
    <source>
        <dbReference type="ARBA" id="ARBA00042475"/>
    </source>
</evidence>
<dbReference type="CDD" id="cd13957">
    <property type="entry name" value="PT_UbiA_Cox10"/>
    <property type="match status" value="1"/>
</dbReference>
<sequence length="255" mass="27531">MNATAALGGYLLCRAQPRLDALALFAGVALMACAASAFNQVLERDLDALMDRTRRRPLPAGELGILGGMLIALLTLAVGALLLNIIGLLPLGLALATLLWYLLVYTPLKRRTPFALLVGAVCGALPPLIGWSAAGGVVTDFRIVLLCGILYLWQVPHFWMLQKRHAEDYRRAGVPLFVPRSFSGPAPFLVLWLVAMIAATLMLPVFGLIAGQHAPLWCLAFCLPLVLYPFERWEGAAFAGVNIFPALLTLALYGL</sequence>
<proteinExistence type="predicted"/>
<feature type="transmembrane region" description="Helical" evidence="14">
    <location>
        <begin position="141"/>
        <end position="161"/>
    </location>
</feature>
<evidence type="ECO:0000256" key="6">
    <source>
        <dbReference type="ARBA" id="ARBA00022692"/>
    </source>
</evidence>
<feature type="transmembrane region" description="Helical" evidence="14">
    <location>
        <begin position="88"/>
        <end position="108"/>
    </location>
</feature>
<keyword evidence="5" id="KW-0808">Transferase</keyword>
<dbReference type="PANTHER" id="PTHR43448">
    <property type="entry name" value="PROTOHEME IX FARNESYLTRANSFERASE, MITOCHONDRIAL"/>
    <property type="match status" value="1"/>
</dbReference>
<evidence type="ECO:0000256" key="4">
    <source>
        <dbReference type="ARBA" id="ARBA00022475"/>
    </source>
</evidence>
<reference evidence="15 16" key="1">
    <citation type="submission" date="2020-12" db="EMBL/GenBank/DDBJ databases">
        <title>Geomonas sp. Red259, isolated from paddy soil.</title>
        <authorList>
            <person name="Xu Z."/>
            <person name="Zhang Z."/>
            <person name="Masuda Y."/>
            <person name="Itoh H."/>
            <person name="Senoo K."/>
        </authorList>
    </citation>
    <scope>NUCLEOTIDE SEQUENCE [LARGE SCALE GENOMIC DNA]</scope>
    <source>
        <strain evidence="15 16">Red259</strain>
    </source>
</reference>
<evidence type="ECO:0000313" key="15">
    <source>
        <dbReference type="EMBL" id="MBJ6798662.1"/>
    </source>
</evidence>